<protein>
    <submittedName>
        <fullName evidence="1">ERF family protein</fullName>
    </submittedName>
</protein>
<evidence type="ECO:0000313" key="2">
    <source>
        <dbReference type="Proteomes" id="UP001233112"/>
    </source>
</evidence>
<name>A0ABY9L465_9LACO</name>
<dbReference type="InterPro" id="IPR007499">
    <property type="entry name" value="ERF_bacteria_virus"/>
</dbReference>
<dbReference type="Proteomes" id="UP001233112">
    <property type="component" value="Chromosome"/>
</dbReference>
<dbReference type="RefSeq" id="WP_306387209.1">
    <property type="nucleotide sequence ID" value="NZ_CP132482.1"/>
</dbReference>
<gene>
    <name evidence="1" type="ORF">LACPH_000485</name>
</gene>
<accession>A0ABY9L465</accession>
<dbReference type="Pfam" id="PF04404">
    <property type="entry name" value="ERF"/>
    <property type="match status" value="1"/>
</dbReference>
<keyword evidence="2" id="KW-1185">Reference proteome</keyword>
<evidence type="ECO:0000313" key="1">
    <source>
        <dbReference type="EMBL" id="WLV78521.1"/>
    </source>
</evidence>
<reference evidence="1 2" key="1">
    <citation type="submission" date="2023-08" db="EMBL/GenBank/DDBJ databases">
        <authorList>
            <person name="Buchebner-Jance M."/>
        </authorList>
    </citation>
    <scope>NUCLEOTIDE SEQUENCE [LARGE SCALE GENOMIC DNA]</scope>
    <source>
        <strain evidence="1 2">NCIMB 15471</strain>
    </source>
</reference>
<organism evidence="1 2">
    <name type="scientific">Lacticaseibacillus parahuelsenbergensis</name>
    <dbReference type="NCBI Taxonomy" id="3068305"/>
    <lineage>
        <taxon>Bacteria</taxon>
        <taxon>Bacillati</taxon>
        <taxon>Bacillota</taxon>
        <taxon>Bacilli</taxon>
        <taxon>Lactobacillales</taxon>
        <taxon>Lactobacillaceae</taxon>
        <taxon>Lacticaseibacillus</taxon>
    </lineage>
</organism>
<proteinExistence type="predicted"/>
<sequence length="236" mass="25281">MRTSENINEIAKAINAFRQVVKQPAKDGDNPFLKSRYVQLEGVVDAIDSALPDTGLAYTQDVVSEGNQVSVTTLIFHSSGQFIELGPLSVPVAKNDAQAFGSAETYARRYSLSAAFGITSDLDDDGTVAGVNPPKAQPKRTNKQNGGLDHATVKAVKELIMQQFNKMPEVNKNGDPKPKTVNELAEIWIGLANAKFGSKATSIETLTPNAAAGIKSLLEKEVKKLAGVANENQRQA</sequence>
<dbReference type="EMBL" id="CP132482">
    <property type="protein sequence ID" value="WLV78521.1"/>
    <property type="molecule type" value="Genomic_DNA"/>
</dbReference>